<dbReference type="PROSITE" id="PS01123">
    <property type="entry name" value="TNASE_1"/>
    <property type="match status" value="1"/>
</dbReference>
<dbReference type="RefSeq" id="WP_011825040.1">
    <property type="nucleotide sequence ID" value="NC_008820.1"/>
</dbReference>
<dbReference type="AlphaFoldDB" id="A2C6K5"/>
<dbReference type="PANTHER" id="PTHR12302">
    <property type="entry name" value="EBNA2 BINDING PROTEIN P100"/>
    <property type="match status" value="1"/>
</dbReference>
<dbReference type="SMART" id="SM00318">
    <property type="entry name" value="SNc"/>
    <property type="match status" value="1"/>
</dbReference>
<keyword evidence="1" id="KW-0540">Nuclease</keyword>
<dbReference type="Gene3D" id="2.40.50.90">
    <property type="match status" value="1"/>
</dbReference>
<evidence type="ECO:0000259" key="4">
    <source>
        <dbReference type="PROSITE" id="PS50830"/>
    </source>
</evidence>
<dbReference type="PROSITE" id="PS50830">
    <property type="entry name" value="TNASE_3"/>
    <property type="match status" value="1"/>
</dbReference>
<dbReference type="GO" id="GO:0016787">
    <property type="term" value="F:hydrolase activity"/>
    <property type="evidence" value="ECO:0007669"/>
    <property type="project" value="UniProtKB-KW"/>
</dbReference>
<dbReference type="SUPFAM" id="SSF50199">
    <property type="entry name" value="Staphylococcal nuclease"/>
    <property type="match status" value="1"/>
</dbReference>
<dbReference type="PROSITE" id="PS01284">
    <property type="entry name" value="TNASE_2"/>
    <property type="match status" value="1"/>
</dbReference>
<gene>
    <name evidence="5" type="ordered locus">P9303_03631</name>
</gene>
<dbReference type="STRING" id="59922.P9303_03631"/>
<reference evidence="5 6" key="1">
    <citation type="journal article" date="2007" name="PLoS Genet.">
        <title>Patterns and implications of gene gain and loss in the evolution of Prochlorococcus.</title>
        <authorList>
            <person name="Kettler G.C."/>
            <person name="Martiny A.C."/>
            <person name="Huang K."/>
            <person name="Zucker J."/>
            <person name="Coleman M.L."/>
            <person name="Rodrigue S."/>
            <person name="Chen F."/>
            <person name="Lapidus A."/>
            <person name="Ferriera S."/>
            <person name="Johnson J."/>
            <person name="Steglich C."/>
            <person name="Church G.M."/>
            <person name="Richardson P."/>
            <person name="Chisholm S.W."/>
        </authorList>
    </citation>
    <scope>NUCLEOTIDE SEQUENCE [LARGE SCALE GENOMIC DNA]</scope>
    <source>
        <strain evidence="5 6">MIT 9303</strain>
    </source>
</reference>
<dbReference type="HOGENOM" id="CLU_046484_7_2_3"/>
<dbReference type="GO" id="GO:0003676">
    <property type="term" value="F:nucleic acid binding"/>
    <property type="evidence" value="ECO:0007669"/>
    <property type="project" value="InterPro"/>
</dbReference>
<dbReference type="InterPro" id="IPR002071">
    <property type="entry name" value="Thermonucl_AS"/>
</dbReference>
<dbReference type="PANTHER" id="PTHR12302:SF3">
    <property type="entry name" value="SERINE_THREONINE-PROTEIN KINASE 31"/>
    <property type="match status" value="1"/>
</dbReference>
<evidence type="ECO:0000313" key="6">
    <source>
        <dbReference type="Proteomes" id="UP000002274"/>
    </source>
</evidence>
<dbReference type="GO" id="GO:0004519">
    <property type="term" value="F:endonuclease activity"/>
    <property type="evidence" value="ECO:0007669"/>
    <property type="project" value="UniProtKB-KW"/>
</dbReference>
<sequence length="155" mass="17275">MGKVLLIILAALFTDPVNTVEVLSVEDGDTLTVIEATRAIKVRLACIDAPEISQSSYGKSAREALKHLLPNGSQVILRIKPNDRYGRTVAEVFHNGNNINKLLVKSGDSFVYWQYINGCDRPDYARLETMARLQGSGVWSVPGGIQRPWDYRQSR</sequence>
<dbReference type="Proteomes" id="UP000002274">
    <property type="component" value="Chromosome"/>
</dbReference>
<dbReference type="InterPro" id="IPR035437">
    <property type="entry name" value="SNase_OB-fold_sf"/>
</dbReference>
<dbReference type="EMBL" id="CP000554">
    <property type="protein sequence ID" value="ABM77115.1"/>
    <property type="molecule type" value="Genomic_DNA"/>
</dbReference>
<dbReference type="Pfam" id="PF00565">
    <property type="entry name" value="SNase"/>
    <property type="match status" value="1"/>
</dbReference>
<protein>
    <recommendedName>
        <fullName evidence="4">TNase-like domain-containing protein</fullName>
    </recommendedName>
</protein>
<evidence type="ECO:0000256" key="2">
    <source>
        <dbReference type="ARBA" id="ARBA00022759"/>
    </source>
</evidence>
<keyword evidence="3" id="KW-0378">Hydrolase</keyword>
<dbReference type="InterPro" id="IPR016071">
    <property type="entry name" value="Staphylococal_nuclease_OB-fold"/>
</dbReference>
<proteinExistence type="predicted"/>
<organism evidence="5 6">
    <name type="scientific">Prochlorococcus marinus (strain MIT 9303)</name>
    <dbReference type="NCBI Taxonomy" id="59922"/>
    <lineage>
        <taxon>Bacteria</taxon>
        <taxon>Bacillati</taxon>
        <taxon>Cyanobacteriota</taxon>
        <taxon>Cyanophyceae</taxon>
        <taxon>Synechococcales</taxon>
        <taxon>Prochlorococcaceae</taxon>
        <taxon>Prochlorococcus</taxon>
    </lineage>
</organism>
<evidence type="ECO:0000313" key="5">
    <source>
        <dbReference type="EMBL" id="ABM77115.1"/>
    </source>
</evidence>
<evidence type="ECO:0000256" key="3">
    <source>
        <dbReference type="ARBA" id="ARBA00022801"/>
    </source>
</evidence>
<evidence type="ECO:0000256" key="1">
    <source>
        <dbReference type="ARBA" id="ARBA00022722"/>
    </source>
</evidence>
<dbReference type="KEGG" id="pmf:P9303_03631"/>
<accession>A2C6K5</accession>
<keyword evidence="2" id="KW-0255">Endonuclease</keyword>
<name>A2C6K5_PROM3</name>
<feature type="domain" description="TNase-like" evidence="4">
    <location>
        <begin position="16"/>
        <end position="141"/>
    </location>
</feature>
<dbReference type="BioCyc" id="PMAR59922:G1G80-340-MONOMER"/>